<sequence>MNTVFPEAEPELSALSPVGPRRSAADIAYARLREALISLALPPGSVVSRLAIAQRLGISQTPVREALIRLQDEHLIEVVPQSATRVSRIDLNHAREAHFLRLALEVEVVRRLARAPAPELGEALREELRRMRAVLADSDRATFAEADEAFHLALFSAARVPRLRELVRSRGGHLDRLRRLHLPEPGKTEAVLQQHEALAAAILAADVAGAEAALRAHLSGTFAEAERLRAANPAFFA</sequence>
<keyword evidence="3" id="KW-0804">Transcription</keyword>
<evidence type="ECO:0000313" key="6">
    <source>
        <dbReference type="Proteomes" id="UP001595420"/>
    </source>
</evidence>
<dbReference type="PROSITE" id="PS50949">
    <property type="entry name" value="HTH_GNTR"/>
    <property type="match status" value="1"/>
</dbReference>
<dbReference type="SMART" id="SM00345">
    <property type="entry name" value="HTH_GNTR"/>
    <property type="match status" value="1"/>
</dbReference>
<gene>
    <name evidence="5" type="ORF">ACFOD3_15110</name>
</gene>
<organism evidence="5 6">
    <name type="scientific">Falsiroseomonas tokyonensis</name>
    <dbReference type="NCBI Taxonomy" id="430521"/>
    <lineage>
        <taxon>Bacteria</taxon>
        <taxon>Pseudomonadati</taxon>
        <taxon>Pseudomonadota</taxon>
        <taxon>Alphaproteobacteria</taxon>
        <taxon>Acetobacterales</taxon>
        <taxon>Roseomonadaceae</taxon>
        <taxon>Falsiroseomonas</taxon>
    </lineage>
</organism>
<dbReference type="RefSeq" id="WP_216837307.1">
    <property type="nucleotide sequence ID" value="NZ_JAFNJS010000004.1"/>
</dbReference>
<keyword evidence="2" id="KW-0238">DNA-binding</keyword>
<evidence type="ECO:0000259" key="4">
    <source>
        <dbReference type="PROSITE" id="PS50949"/>
    </source>
</evidence>
<dbReference type="SMART" id="SM00895">
    <property type="entry name" value="FCD"/>
    <property type="match status" value="1"/>
</dbReference>
<dbReference type="InterPro" id="IPR000524">
    <property type="entry name" value="Tscrpt_reg_HTH_GntR"/>
</dbReference>
<dbReference type="EMBL" id="JBHRSB010000004">
    <property type="protein sequence ID" value="MFC3001234.1"/>
    <property type="molecule type" value="Genomic_DNA"/>
</dbReference>
<evidence type="ECO:0000256" key="1">
    <source>
        <dbReference type="ARBA" id="ARBA00023015"/>
    </source>
</evidence>
<dbReference type="PANTHER" id="PTHR43537">
    <property type="entry name" value="TRANSCRIPTIONAL REGULATOR, GNTR FAMILY"/>
    <property type="match status" value="1"/>
</dbReference>
<dbReference type="Pfam" id="PF00392">
    <property type="entry name" value="GntR"/>
    <property type="match status" value="1"/>
</dbReference>
<reference evidence="6" key="1">
    <citation type="journal article" date="2019" name="Int. J. Syst. Evol. Microbiol.">
        <title>The Global Catalogue of Microorganisms (GCM) 10K type strain sequencing project: providing services to taxonomists for standard genome sequencing and annotation.</title>
        <authorList>
            <consortium name="The Broad Institute Genomics Platform"/>
            <consortium name="The Broad Institute Genome Sequencing Center for Infectious Disease"/>
            <person name="Wu L."/>
            <person name="Ma J."/>
        </authorList>
    </citation>
    <scope>NUCLEOTIDE SEQUENCE [LARGE SCALE GENOMIC DNA]</scope>
    <source>
        <strain evidence="6">CGMCC 1.16855</strain>
    </source>
</reference>
<protein>
    <submittedName>
        <fullName evidence="5">GntR family transcriptional regulator</fullName>
    </submittedName>
</protein>
<evidence type="ECO:0000256" key="3">
    <source>
        <dbReference type="ARBA" id="ARBA00023163"/>
    </source>
</evidence>
<comment type="caution">
    <text evidence="5">The sequence shown here is derived from an EMBL/GenBank/DDBJ whole genome shotgun (WGS) entry which is preliminary data.</text>
</comment>
<evidence type="ECO:0000256" key="2">
    <source>
        <dbReference type="ARBA" id="ARBA00023125"/>
    </source>
</evidence>
<feature type="domain" description="HTH gntR-type" evidence="4">
    <location>
        <begin position="22"/>
        <end position="89"/>
    </location>
</feature>
<dbReference type="Pfam" id="PF07729">
    <property type="entry name" value="FCD"/>
    <property type="match status" value="1"/>
</dbReference>
<dbReference type="PANTHER" id="PTHR43537:SF45">
    <property type="entry name" value="GNTR FAMILY REGULATORY PROTEIN"/>
    <property type="match status" value="1"/>
</dbReference>
<proteinExistence type="predicted"/>
<accession>A0ABV7BW02</accession>
<keyword evidence="1" id="KW-0805">Transcription regulation</keyword>
<name>A0ABV7BW02_9PROT</name>
<keyword evidence="6" id="KW-1185">Reference proteome</keyword>
<dbReference type="InterPro" id="IPR011711">
    <property type="entry name" value="GntR_C"/>
</dbReference>
<evidence type="ECO:0000313" key="5">
    <source>
        <dbReference type="EMBL" id="MFC3001234.1"/>
    </source>
</evidence>
<dbReference type="Proteomes" id="UP001595420">
    <property type="component" value="Unassembled WGS sequence"/>
</dbReference>